<evidence type="ECO:0000313" key="5">
    <source>
        <dbReference type="EMBL" id="MDM4017646.1"/>
    </source>
</evidence>
<dbReference type="Pfam" id="PF00109">
    <property type="entry name" value="ketoacyl-synt"/>
    <property type="match status" value="1"/>
</dbReference>
<evidence type="ECO:0000259" key="4">
    <source>
        <dbReference type="PROSITE" id="PS52004"/>
    </source>
</evidence>
<gene>
    <name evidence="5" type="ORF">QTN89_19510</name>
</gene>
<dbReference type="Proteomes" id="UP001239462">
    <property type="component" value="Unassembled WGS sequence"/>
</dbReference>
<name>A0ABT7PMD1_9BACT</name>
<dbReference type="PANTHER" id="PTHR11712">
    <property type="entry name" value="POLYKETIDE SYNTHASE-RELATED"/>
    <property type="match status" value="1"/>
</dbReference>
<feature type="domain" description="Ketosynthase family 3 (KS3)" evidence="4">
    <location>
        <begin position="3"/>
        <end position="446"/>
    </location>
</feature>
<accession>A0ABT7PMD1</accession>
<proteinExistence type="inferred from homology"/>
<sequence>MPRPPAVITGVGIVSPIGIGHEAFFDALMNRTSGIRSLKDRTDDEAKPSDGDPADGVWIGAPIVDFQAKQFVRPRKALKVMCREIQTAFASAQLAVAHAGLDDDLPASDGGAVAPQRLGTVYGGEIYFNPPTELLESIRRCVDENGDVRAGRFGEAARKEVVPLWMLKYLPNMPACQVGISINSQGPNNSLVLGDISGPAALLEGCSYLDRGIADISMVGATGTRIASMRMAYTGDLPTVNRGEHAVSDASRPFDPRATGVVGGEGAASVIIETDRHAHDRGANVLARILGVASRFAPTAAMRGFDRDNSLNPNQSRNAASAIRSAIEAALGQADVSASDVAVVVSHAMGDRQVDAGEAEAFRQCDISAPVLPVIASVGHTGAASGMMEIATGTLILANKQIPPALHATLDADVKLSAKATDLEAGVVLVVTHTTEGSATAVVLGK</sequence>
<evidence type="ECO:0000313" key="6">
    <source>
        <dbReference type="Proteomes" id="UP001239462"/>
    </source>
</evidence>
<dbReference type="PROSITE" id="PS52004">
    <property type="entry name" value="KS3_2"/>
    <property type="match status" value="1"/>
</dbReference>
<dbReference type="InterPro" id="IPR020841">
    <property type="entry name" value="PKS_Beta-ketoAc_synthase_dom"/>
</dbReference>
<evidence type="ECO:0000256" key="2">
    <source>
        <dbReference type="ARBA" id="ARBA00022679"/>
    </source>
</evidence>
<dbReference type="InterPro" id="IPR014031">
    <property type="entry name" value="Ketoacyl_synth_C"/>
</dbReference>
<reference evidence="5 6" key="1">
    <citation type="submission" date="2023-06" db="EMBL/GenBank/DDBJ databases">
        <title>Roseiconus lacunae JC819 isolated from Gulf of Mannar region, Tamil Nadu.</title>
        <authorList>
            <person name="Pk S."/>
            <person name="Ch S."/>
            <person name="Ch V.R."/>
        </authorList>
    </citation>
    <scope>NUCLEOTIDE SEQUENCE [LARGE SCALE GENOMIC DNA]</scope>
    <source>
        <strain evidence="5 6">JC819</strain>
    </source>
</reference>
<dbReference type="Pfam" id="PF02801">
    <property type="entry name" value="Ketoacyl-synt_C"/>
    <property type="match status" value="1"/>
</dbReference>
<comment type="caution">
    <text evidence="5">The sequence shown here is derived from an EMBL/GenBank/DDBJ whole genome shotgun (WGS) entry which is preliminary data.</text>
</comment>
<dbReference type="Gene3D" id="3.40.47.10">
    <property type="match status" value="2"/>
</dbReference>
<dbReference type="InterPro" id="IPR016039">
    <property type="entry name" value="Thiolase-like"/>
</dbReference>
<dbReference type="InterPro" id="IPR014030">
    <property type="entry name" value="Ketoacyl_synth_N"/>
</dbReference>
<dbReference type="InterPro" id="IPR000794">
    <property type="entry name" value="Beta-ketoacyl_synthase"/>
</dbReference>
<protein>
    <submittedName>
        <fullName evidence="5">Beta-ketoacyl synthase N-terminal-like domain-containing protein</fullName>
    </submittedName>
</protein>
<keyword evidence="2 3" id="KW-0808">Transferase</keyword>
<evidence type="ECO:0000256" key="1">
    <source>
        <dbReference type="ARBA" id="ARBA00008467"/>
    </source>
</evidence>
<organism evidence="5 6">
    <name type="scientific">Roseiconus lacunae</name>
    <dbReference type="NCBI Taxonomy" id="2605694"/>
    <lineage>
        <taxon>Bacteria</taxon>
        <taxon>Pseudomonadati</taxon>
        <taxon>Planctomycetota</taxon>
        <taxon>Planctomycetia</taxon>
        <taxon>Pirellulales</taxon>
        <taxon>Pirellulaceae</taxon>
        <taxon>Roseiconus</taxon>
    </lineage>
</organism>
<keyword evidence="6" id="KW-1185">Reference proteome</keyword>
<dbReference type="SMART" id="SM00825">
    <property type="entry name" value="PKS_KS"/>
    <property type="match status" value="1"/>
</dbReference>
<dbReference type="SUPFAM" id="SSF53901">
    <property type="entry name" value="Thiolase-like"/>
    <property type="match status" value="2"/>
</dbReference>
<comment type="similarity">
    <text evidence="1 3">Belongs to the thiolase-like superfamily. Beta-ketoacyl-ACP synthases family.</text>
</comment>
<dbReference type="RefSeq" id="WP_289165141.1">
    <property type="nucleotide sequence ID" value="NZ_JASZZN010000015.1"/>
</dbReference>
<dbReference type="EMBL" id="JASZZN010000015">
    <property type="protein sequence ID" value="MDM4017646.1"/>
    <property type="molecule type" value="Genomic_DNA"/>
</dbReference>
<evidence type="ECO:0000256" key="3">
    <source>
        <dbReference type="RuleBase" id="RU003694"/>
    </source>
</evidence>
<dbReference type="PANTHER" id="PTHR11712:SF336">
    <property type="entry name" value="3-OXOACYL-[ACYL-CARRIER-PROTEIN] SYNTHASE, MITOCHONDRIAL"/>
    <property type="match status" value="1"/>
</dbReference>